<dbReference type="InterPro" id="IPR002060">
    <property type="entry name" value="Squ/phyt_synthse"/>
</dbReference>
<dbReference type="EMBL" id="JBJYXY010000001">
    <property type="protein sequence ID" value="MFN2976103.1"/>
    <property type="molecule type" value="Genomic_DNA"/>
</dbReference>
<evidence type="ECO:0000256" key="1">
    <source>
        <dbReference type="ARBA" id="ARBA00022679"/>
    </source>
</evidence>
<organism evidence="2 3">
    <name type="scientific">Terriglobus aquaticus</name>
    <dbReference type="NCBI Taxonomy" id="940139"/>
    <lineage>
        <taxon>Bacteria</taxon>
        <taxon>Pseudomonadati</taxon>
        <taxon>Acidobacteriota</taxon>
        <taxon>Terriglobia</taxon>
        <taxon>Terriglobales</taxon>
        <taxon>Acidobacteriaceae</taxon>
        <taxon>Terriglobus</taxon>
    </lineage>
</organism>
<gene>
    <name evidence="2" type="ORF">ACK2TP_10040</name>
</gene>
<dbReference type="SUPFAM" id="SSF48576">
    <property type="entry name" value="Terpenoid synthases"/>
    <property type="match status" value="1"/>
</dbReference>
<sequence length="311" mass="34595">MAQRAAPDLRSCYEHCRTVARREAKNFYFAFLALPAHKRDAMCAMYAFMRRADDIADDEAMPVGERRSLMARWIDAFHVNQPFTADDAAVFAAVRDTQQRFGIADVLLDELVDGTAMDLKAEPPVGVQRMHIGDRTLDVYTTTEALDRYCYLVASVVGLVTIRIFGVRGETADAHAIAMGKAFQYTNILRDVREDAERGRIYLPLDLLQEHGSSAEEVVAAAAGQRPTAALLSAMRALAARAESFYASGRALIAQLDPDSRGAMRTLIDIYHALLRRIEAVHLEVFRERVRVSTAKKLALLLRGIALRSHA</sequence>
<dbReference type="CDD" id="cd00683">
    <property type="entry name" value="Trans_IPPS_HH"/>
    <property type="match status" value="1"/>
</dbReference>
<protein>
    <submittedName>
        <fullName evidence="2">Phytoene/squalene synthase family protein</fullName>
    </submittedName>
</protein>
<dbReference type="PROSITE" id="PS01045">
    <property type="entry name" value="SQUALEN_PHYTOEN_SYN_2"/>
    <property type="match status" value="1"/>
</dbReference>
<dbReference type="RefSeq" id="WP_263412406.1">
    <property type="nucleotide sequence ID" value="NZ_BAABBH010000001.1"/>
</dbReference>
<keyword evidence="3" id="KW-1185">Reference proteome</keyword>
<accession>A0ABW9KLQ6</accession>
<comment type="caution">
    <text evidence="2">The sequence shown here is derived from an EMBL/GenBank/DDBJ whole genome shotgun (WGS) entry which is preliminary data.</text>
</comment>
<dbReference type="Gene3D" id="1.10.600.10">
    <property type="entry name" value="Farnesyl Diphosphate Synthase"/>
    <property type="match status" value="1"/>
</dbReference>
<dbReference type="SFLD" id="SFLDG01212">
    <property type="entry name" value="Phytoene_synthase_like"/>
    <property type="match status" value="1"/>
</dbReference>
<dbReference type="SFLD" id="SFLDG01018">
    <property type="entry name" value="Squalene/Phytoene_Synthase_Lik"/>
    <property type="match status" value="1"/>
</dbReference>
<dbReference type="InterPro" id="IPR008949">
    <property type="entry name" value="Isoprenoid_synthase_dom_sf"/>
</dbReference>
<name>A0ABW9KLQ6_9BACT</name>
<dbReference type="PANTHER" id="PTHR31480">
    <property type="entry name" value="BIFUNCTIONAL LYCOPENE CYCLASE/PHYTOENE SYNTHASE"/>
    <property type="match status" value="1"/>
</dbReference>
<proteinExistence type="predicted"/>
<dbReference type="SFLD" id="SFLDS00005">
    <property type="entry name" value="Isoprenoid_Synthase_Type_I"/>
    <property type="match status" value="1"/>
</dbReference>
<reference evidence="2 3" key="1">
    <citation type="submission" date="2024-12" db="EMBL/GenBank/DDBJ databases">
        <authorList>
            <person name="Lee Y."/>
        </authorList>
    </citation>
    <scope>NUCLEOTIDE SEQUENCE [LARGE SCALE GENOMIC DNA]</scope>
    <source>
        <strain evidence="2 3">03SUJ4</strain>
    </source>
</reference>
<evidence type="ECO:0000313" key="3">
    <source>
        <dbReference type="Proteomes" id="UP001634747"/>
    </source>
</evidence>
<dbReference type="Proteomes" id="UP001634747">
    <property type="component" value="Unassembled WGS sequence"/>
</dbReference>
<dbReference type="InterPro" id="IPR033904">
    <property type="entry name" value="Trans_IPPS_HH"/>
</dbReference>
<dbReference type="Pfam" id="PF00494">
    <property type="entry name" value="SQS_PSY"/>
    <property type="match status" value="1"/>
</dbReference>
<keyword evidence="1" id="KW-0808">Transferase</keyword>
<evidence type="ECO:0000313" key="2">
    <source>
        <dbReference type="EMBL" id="MFN2976103.1"/>
    </source>
</evidence>
<dbReference type="InterPro" id="IPR019845">
    <property type="entry name" value="Squalene/phytoene_synthase_CS"/>
</dbReference>
<dbReference type="InterPro" id="IPR044843">
    <property type="entry name" value="Trans_IPPS_bact-type"/>
</dbReference>